<reference evidence="5" key="1">
    <citation type="submission" date="2016-03" db="EMBL/GenBank/DDBJ databases">
        <authorList>
            <person name="Ploux O."/>
        </authorList>
    </citation>
    <scope>NUCLEOTIDE SEQUENCE</scope>
    <source>
        <strain evidence="5">UC10</strain>
    </source>
</reference>
<gene>
    <name evidence="5" type="ORF">SPPYR_2882</name>
</gene>
<dbReference type="InterPro" id="IPR019563">
    <property type="entry name" value="GH97_catalytic"/>
</dbReference>
<dbReference type="SUPFAM" id="SSF51445">
    <property type="entry name" value="(Trans)glycosidases"/>
    <property type="match status" value="1"/>
</dbReference>
<dbReference type="GO" id="GO:0030246">
    <property type="term" value="F:carbohydrate binding"/>
    <property type="evidence" value="ECO:0007669"/>
    <property type="project" value="InterPro"/>
</dbReference>
<accession>A0A1Y5PVE9</accession>
<feature type="domain" description="Glycosyl-hydrolase 97 N-terminal" evidence="3">
    <location>
        <begin position="27"/>
        <end position="272"/>
    </location>
</feature>
<dbReference type="Pfam" id="PF14508">
    <property type="entry name" value="GH97_N"/>
    <property type="match status" value="1"/>
</dbReference>
<name>A0A1Y5PVE9_9SPHN</name>
<dbReference type="EMBL" id="LT598653">
    <property type="protein sequence ID" value="SBV34002.1"/>
    <property type="molecule type" value="Genomic_DNA"/>
</dbReference>
<feature type="chain" id="PRO_5013300392" evidence="1">
    <location>
        <begin position="18"/>
        <end position="673"/>
    </location>
</feature>
<dbReference type="RefSeq" id="WP_295320458.1">
    <property type="nucleotide sequence ID" value="NZ_LT598653.1"/>
</dbReference>
<feature type="domain" description="Glycosyl-hydrolase 97 catalytic" evidence="2">
    <location>
        <begin position="291"/>
        <end position="474"/>
    </location>
</feature>
<dbReference type="InterPro" id="IPR017853">
    <property type="entry name" value="GH"/>
</dbReference>
<evidence type="ECO:0000256" key="1">
    <source>
        <dbReference type="SAM" id="SignalP"/>
    </source>
</evidence>
<evidence type="ECO:0000259" key="2">
    <source>
        <dbReference type="Pfam" id="PF10566"/>
    </source>
</evidence>
<keyword evidence="1" id="KW-0732">Signal</keyword>
<organism evidence="5">
    <name type="scientific">uncultured Sphingopyxis sp</name>
    <dbReference type="NCBI Taxonomy" id="310581"/>
    <lineage>
        <taxon>Bacteria</taxon>
        <taxon>Pseudomonadati</taxon>
        <taxon>Pseudomonadota</taxon>
        <taxon>Alphaproteobacteria</taxon>
        <taxon>Sphingomonadales</taxon>
        <taxon>Sphingomonadaceae</taxon>
        <taxon>Sphingopyxis</taxon>
        <taxon>environmental samples</taxon>
    </lineage>
</organism>
<feature type="domain" description="Glycosyl-hydrolase 97 C-terminal oligomerisation" evidence="4">
    <location>
        <begin position="569"/>
        <end position="669"/>
    </location>
</feature>
<dbReference type="InterPro" id="IPR052720">
    <property type="entry name" value="Glycosyl_hydrolase_97"/>
</dbReference>
<sequence length="673" mass="74322">MNLKTLPLFGLSMFAMASPAAARECAQSPGNVLELCVSVEKGEAVYQVKRGGVTVIAPSRLGLRFAGEADPRFAAITDAKRSAVDTTWEQPWGEQRLIRDRHNQLSVTLAGDTPLSKAVGVTFRLFDDGFGFRYDYGAIPAGQAVSVTADHSQFRTVGAYQAWWYEGLGQERDEYLYKQTDARRVTLAETPLTLKGDNGLYLSFHEAALVDFPSMLLRGDGVGTYDAWLMPSPDGVLAKKTGPFTTPWRTVLVGETPGALADSRITLNLNEPSKVPGIGQWFKPGKYVGIWWEMHLEKSTWGSGPKHGANTRNVKRYIDFAAKYGFDGVLVEGWNEGWDGDWIANGDKFSFTRAYPDFDLAEITRYGKAKGVKLIGHHETGGGVENYAAQLDAALKLYAGHGVSLIKTGYVRHSGTIKDGAGGMQWFAGQYMVRHHLDVVKRAAEHRIAINTHEPVKDTGLRRTWPNWVSREGARGQEFNAWGNPTNPPEHMTILPFTRMLGGPMDFTPGIFDIARGGTELTRRVQSTLATQLAEYVVIYSPIQMAADLPENYEARMDAFRFIRDVPADWEQSRTLQGAIGDYVVVARQQRGKGDWYLGAIGDEEARELRQPLAFLAPGARYEAQIYADGPGADYRSNPGALTIEKRLVTSTDTLTLRLAPGGGTAIRFRRVE</sequence>
<dbReference type="InterPro" id="IPR029486">
    <property type="entry name" value="GH97_N"/>
</dbReference>
<dbReference type="InterPro" id="IPR029483">
    <property type="entry name" value="GH97_C"/>
</dbReference>
<feature type="signal peptide" evidence="1">
    <location>
        <begin position="1"/>
        <end position="17"/>
    </location>
</feature>
<dbReference type="KEGG" id="sphu:SPPYR_2882"/>
<dbReference type="InterPro" id="IPR013785">
    <property type="entry name" value="Aldolase_TIM"/>
</dbReference>
<keyword evidence="5" id="KW-0378">Hydrolase</keyword>
<dbReference type="PANTHER" id="PTHR35803:SF1">
    <property type="entry name" value="GLUCAN 1,4-ALPHA-GLUCOSIDASE SUSB"/>
    <property type="match status" value="1"/>
</dbReference>
<evidence type="ECO:0000313" key="5">
    <source>
        <dbReference type="EMBL" id="SBV34002.1"/>
    </source>
</evidence>
<protein>
    <submittedName>
        <fullName evidence="5">Glycoside hydrolase 97</fullName>
    </submittedName>
</protein>
<dbReference type="Pfam" id="PF10566">
    <property type="entry name" value="Glyco_hydro_97"/>
    <property type="match status" value="1"/>
</dbReference>
<dbReference type="Pfam" id="PF14509">
    <property type="entry name" value="GH97_C"/>
    <property type="match status" value="1"/>
</dbReference>
<dbReference type="Gene3D" id="2.70.98.10">
    <property type="match status" value="1"/>
</dbReference>
<evidence type="ECO:0000259" key="4">
    <source>
        <dbReference type="Pfam" id="PF14509"/>
    </source>
</evidence>
<dbReference type="InterPro" id="IPR014718">
    <property type="entry name" value="GH-type_carb-bd"/>
</dbReference>
<dbReference type="AlphaFoldDB" id="A0A1Y5PVE9"/>
<evidence type="ECO:0000259" key="3">
    <source>
        <dbReference type="Pfam" id="PF14508"/>
    </source>
</evidence>
<proteinExistence type="predicted"/>
<dbReference type="GO" id="GO:0016787">
    <property type="term" value="F:hydrolase activity"/>
    <property type="evidence" value="ECO:0007669"/>
    <property type="project" value="UniProtKB-KW"/>
</dbReference>
<dbReference type="PANTHER" id="PTHR35803">
    <property type="entry name" value="GLUCAN 1,4-ALPHA-GLUCOSIDASE SUSB-RELATED"/>
    <property type="match status" value="1"/>
</dbReference>
<dbReference type="Gene3D" id="3.20.20.70">
    <property type="entry name" value="Aldolase class I"/>
    <property type="match status" value="1"/>
</dbReference>